<keyword evidence="1" id="KW-0472">Membrane</keyword>
<proteinExistence type="predicted"/>
<accession>A0A484KNL3</accession>
<evidence type="ECO:0000313" key="3">
    <source>
        <dbReference type="Proteomes" id="UP000595140"/>
    </source>
</evidence>
<reference evidence="2 3" key="1">
    <citation type="submission" date="2018-04" db="EMBL/GenBank/DDBJ databases">
        <authorList>
            <person name="Vogel A."/>
        </authorList>
    </citation>
    <scope>NUCLEOTIDE SEQUENCE [LARGE SCALE GENOMIC DNA]</scope>
</reference>
<gene>
    <name evidence="2" type="ORF">CCAM_LOCUS7821</name>
</gene>
<dbReference type="Proteomes" id="UP000595140">
    <property type="component" value="Unassembled WGS sequence"/>
</dbReference>
<keyword evidence="1" id="KW-0812">Transmembrane</keyword>
<protein>
    <submittedName>
        <fullName evidence="2">Uncharacterized protein</fullName>
    </submittedName>
</protein>
<dbReference type="AlphaFoldDB" id="A0A484KNL3"/>
<evidence type="ECO:0000313" key="2">
    <source>
        <dbReference type="EMBL" id="VFQ66045.1"/>
    </source>
</evidence>
<organism evidence="2 3">
    <name type="scientific">Cuscuta campestris</name>
    <dbReference type="NCBI Taxonomy" id="132261"/>
    <lineage>
        <taxon>Eukaryota</taxon>
        <taxon>Viridiplantae</taxon>
        <taxon>Streptophyta</taxon>
        <taxon>Embryophyta</taxon>
        <taxon>Tracheophyta</taxon>
        <taxon>Spermatophyta</taxon>
        <taxon>Magnoliopsida</taxon>
        <taxon>eudicotyledons</taxon>
        <taxon>Gunneridae</taxon>
        <taxon>Pentapetalae</taxon>
        <taxon>asterids</taxon>
        <taxon>lamiids</taxon>
        <taxon>Solanales</taxon>
        <taxon>Convolvulaceae</taxon>
        <taxon>Cuscuteae</taxon>
        <taxon>Cuscuta</taxon>
        <taxon>Cuscuta subgen. Grammica</taxon>
        <taxon>Cuscuta sect. Cleistogrammica</taxon>
    </lineage>
</organism>
<evidence type="ECO:0000256" key="1">
    <source>
        <dbReference type="SAM" id="Phobius"/>
    </source>
</evidence>
<name>A0A484KNL3_9ASTE</name>
<feature type="transmembrane region" description="Helical" evidence="1">
    <location>
        <begin position="46"/>
        <end position="71"/>
    </location>
</feature>
<dbReference type="EMBL" id="OOIL02000516">
    <property type="protein sequence ID" value="VFQ66045.1"/>
    <property type="molecule type" value="Genomic_DNA"/>
</dbReference>
<sequence length="76" mass="9317">MMWGDYLQSTNNLNYTQTHKRVFGKYFFLVKLTETVFYTFNLVPELFHYVSSFFFWIGVFYLISNQIFYLIHFPSD</sequence>
<keyword evidence="3" id="KW-1185">Reference proteome</keyword>
<keyword evidence="1" id="KW-1133">Transmembrane helix</keyword>